<dbReference type="SUPFAM" id="SSF55846">
    <property type="entry name" value="N-acetylmuramoyl-L-alanine amidase-like"/>
    <property type="match status" value="1"/>
</dbReference>
<accession>A0A4Q1KAX1</accession>
<dbReference type="EC" id="3.5.1.28" evidence="2"/>
<keyword evidence="7" id="KW-1185">Reference proteome</keyword>
<gene>
    <name evidence="6" type="ORF">EQG61_06435</name>
</gene>
<dbReference type="PANTHER" id="PTHR30417:SF1">
    <property type="entry name" value="N-ACETYLMURAMOYL-L-ALANINE AMIDASE AMID"/>
    <property type="match status" value="1"/>
</dbReference>
<reference evidence="7" key="1">
    <citation type="submission" date="2019-01" db="EMBL/GenBank/DDBJ databases">
        <title>Cytophagaceae bacterium strain CAR-16.</title>
        <authorList>
            <person name="Chen W.-M."/>
        </authorList>
    </citation>
    <scope>NUCLEOTIDE SEQUENCE [LARGE SCALE GENOMIC DNA]</scope>
    <source>
        <strain evidence="7">WWJ-16</strain>
    </source>
</reference>
<dbReference type="OrthoDB" id="9794842at2"/>
<dbReference type="GO" id="GO:0071555">
    <property type="term" value="P:cell wall organization"/>
    <property type="evidence" value="ECO:0007669"/>
    <property type="project" value="UniProtKB-KW"/>
</dbReference>
<comment type="caution">
    <text evidence="6">The sequence shown here is derived from an EMBL/GenBank/DDBJ whole genome shotgun (WGS) entry which is preliminary data.</text>
</comment>
<dbReference type="AlphaFoldDB" id="A0A4Q1KAX1"/>
<evidence type="ECO:0000313" key="7">
    <source>
        <dbReference type="Proteomes" id="UP000289857"/>
    </source>
</evidence>
<dbReference type="Pfam" id="PF01510">
    <property type="entry name" value="Amidase_2"/>
    <property type="match status" value="1"/>
</dbReference>
<dbReference type="Proteomes" id="UP000289857">
    <property type="component" value="Unassembled WGS sequence"/>
</dbReference>
<dbReference type="InterPro" id="IPR036505">
    <property type="entry name" value="Amidase/PGRP_sf"/>
</dbReference>
<sequence>MFPISPLFLTNHNRPGRKLSEHKALILHCTAKEREGADALAMRNYYNEKHYIDRQLMYASPHFLVDDTQIIQCLPEDEAGFHVGTAFYNYTPLARKLMGKQKSANNVTIGIEMCVNRDGNFDITLEQTIELTRYLAHKYHIDRTHILRHYDITRNECPKMLLDPMSWNKFLDRIFQTQPISHPAIHTQFKF</sequence>
<protein>
    <recommendedName>
        <fullName evidence="2">N-acetylmuramoyl-L-alanine amidase</fullName>
        <ecNumber evidence="2">3.5.1.28</ecNumber>
    </recommendedName>
</protein>
<dbReference type="Gene3D" id="3.40.80.10">
    <property type="entry name" value="Peptidoglycan recognition protein-like"/>
    <property type="match status" value="1"/>
</dbReference>
<evidence type="ECO:0000256" key="3">
    <source>
        <dbReference type="ARBA" id="ARBA00022801"/>
    </source>
</evidence>
<feature type="domain" description="N-acetylmuramoyl-L-alanine amidase" evidence="5">
    <location>
        <begin position="12"/>
        <end position="165"/>
    </location>
</feature>
<evidence type="ECO:0000256" key="4">
    <source>
        <dbReference type="ARBA" id="ARBA00023316"/>
    </source>
</evidence>
<dbReference type="SMART" id="SM00644">
    <property type="entry name" value="Ami_2"/>
    <property type="match status" value="1"/>
</dbReference>
<evidence type="ECO:0000313" key="6">
    <source>
        <dbReference type="EMBL" id="RXR22864.1"/>
    </source>
</evidence>
<dbReference type="GO" id="GO:0009254">
    <property type="term" value="P:peptidoglycan turnover"/>
    <property type="evidence" value="ECO:0007669"/>
    <property type="project" value="TreeGrafter"/>
</dbReference>
<evidence type="ECO:0000256" key="1">
    <source>
        <dbReference type="ARBA" id="ARBA00001561"/>
    </source>
</evidence>
<proteinExistence type="predicted"/>
<evidence type="ECO:0000259" key="5">
    <source>
        <dbReference type="SMART" id="SM00644"/>
    </source>
</evidence>
<dbReference type="EMBL" id="SBKN01000003">
    <property type="protein sequence ID" value="RXR22864.1"/>
    <property type="molecule type" value="Genomic_DNA"/>
</dbReference>
<dbReference type="InterPro" id="IPR051206">
    <property type="entry name" value="NAMLAA_amidase_2"/>
</dbReference>
<dbReference type="CDD" id="cd06583">
    <property type="entry name" value="PGRP"/>
    <property type="match status" value="1"/>
</dbReference>
<comment type="catalytic activity">
    <reaction evidence="1">
        <text>Hydrolyzes the link between N-acetylmuramoyl residues and L-amino acid residues in certain cell-wall glycopeptides.</text>
        <dbReference type="EC" id="3.5.1.28"/>
    </reaction>
</comment>
<dbReference type="RefSeq" id="WP_129461094.1">
    <property type="nucleotide sequence ID" value="NZ_SBKN01000003.1"/>
</dbReference>
<dbReference type="GO" id="GO:0008745">
    <property type="term" value="F:N-acetylmuramoyl-L-alanine amidase activity"/>
    <property type="evidence" value="ECO:0007669"/>
    <property type="project" value="UniProtKB-EC"/>
</dbReference>
<organism evidence="6 7">
    <name type="scientific">Flavobacterium stagni</name>
    <dbReference type="NCBI Taxonomy" id="2506421"/>
    <lineage>
        <taxon>Bacteria</taxon>
        <taxon>Pseudomonadati</taxon>
        <taxon>Bacteroidota</taxon>
        <taxon>Flavobacteriia</taxon>
        <taxon>Flavobacteriales</taxon>
        <taxon>Flavobacteriaceae</taxon>
        <taxon>Flavobacterium</taxon>
    </lineage>
</organism>
<evidence type="ECO:0000256" key="2">
    <source>
        <dbReference type="ARBA" id="ARBA00011901"/>
    </source>
</evidence>
<name>A0A4Q1KAX1_9FLAO</name>
<keyword evidence="3" id="KW-0378">Hydrolase</keyword>
<dbReference type="InterPro" id="IPR002502">
    <property type="entry name" value="Amidase_domain"/>
</dbReference>
<dbReference type="PANTHER" id="PTHR30417">
    <property type="entry name" value="N-ACETYLMURAMOYL-L-ALANINE AMIDASE AMID"/>
    <property type="match status" value="1"/>
</dbReference>
<dbReference type="GO" id="GO:0009253">
    <property type="term" value="P:peptidoglycan catabolic process"/>
    <property type="evidence" value="ECO:0007669"/>
    <property type="project" value="InterPro"/>
</dbReference>
<keyword evidence="4" id="KW-0961">Cell wall biogenesis/degradation</keyword>